<dbReference type="Gene3D" id="1.10.30.50">
    <property type="match status" value="1"/>
</dbReference>
<dbReference type="InterPro" id="IPR002711">
    <property type="entry name" value="HNH"/>
</dbReference>
<reference evidence="2 3" key="1">
    <citation type="submission" date="2020-08" db="EMBL/GenBank/DDBJ databases">
        <authorList>
            <person name="Canfield G.S."/>
            <person name="Duerkop B.A."/>
        </authorList>
    </citation>
    <scope>NUCLEOTIDE SEQUENCE [LARGE SCALE GENOMIC DNA]</scope>
</reference>
<name>A0A7L7SXI6_9CAUD</name>
<dbReference type="Pfam" id="PF01844">
    <property type="entry name" value="HNH"/>
    <property type="match status" value="1"/>
</dbReference>
<proteinExistence type="predicted"/>
<dbReference type="EMBL" id="MT939241">
    <property type="protein sequence ID" value="QOC57595.1"/>
    <property type="molecule type" value="Genomic_DNA"/>
</dbReference>
<keyword evidence="2" id="KW-0378">Hydrolase</keyword>
<dbReference type="SMART" id="SM00507">
    <property type="entry name" value="HNHc"/>
    <property type="match status" value="1"/>
</dbReference>
<organism evidence="2 3">
    <name type="scientific">Enterococcus phage 9183</name>
    <dbReference type="NCBI Taxonomy" id="2763102"/>
    <lineage>
        <taxon>Viruses</taxon>
        <taxon>Duplodnaviria</taxon>
        <taxon>Heunggongvirae</taxon>
        <taxon>Uroviricota</taxon>
        <taxon>Caudoviricetes</taxon>
        <taxon>Andrewesvirinae</taxon>
        <taxon>Denvervirus</taxon>
        <taxon>Denvervirus dv9183</taxon>
    </lineage>
</organism>
<dbReference type="GO" id="GO:0008270">
    <property type="term" value="F:zinc ion binding"/>
    <property type="evidence" value="ECO:0007669"/>
    <property type="project" value="InterPro"/>
</dbReference>
<evidence type="ECO:0000313" key="2">
    <source>
        <dbReference type="EMBL" id="QOC57595.1"/>
    </source>
</evidence>
<protein>
    <submittedName>
        <fullName evidence="2">HNH endonuclease</fullName>
    </submittedName>
</protein>
<dbReference type="GO" id="GO:0003676">
    <property type="term" value="F:nucleic acid binding"/>
    <property type="evidence" value="ECO:0007669"/>
    <property type="project" value="InterPro"/>
</dbReference>
<keyword evidence="3" id="KW-1185">Reference proteome</keyword>
<dbReference type="GO" id="GO:0004519">
    <property type="term" value="F:endonuclease activity"/>
    <property type="evidence" value="ECO:0007669"/>
    <property type="project" value="UniProtKB-KW"/>
</dbReference>
<accession>A0A7L7SXI6</accession>
<evidence type="ECO:0000313" key="3">
    <source>
        <dbReference type="Proteomes" id="UP000516647"/>
    </source>
</evidence>
<evidence type="ECO:0000259" key="1">
    <source>
        <dbReference type="SMART" id="SM00507"/>
    </source>
</evidence>
<feature type="domain" description="HNH nuclease" evidence="1">
    <location>
        <begin position="56"/>
        <end position="114"/>
    </location>
</feature>
<dbReference type="InterPro" id="IPR003615">
    <property type="entry name" value="HNH_nuc"/>
</dbReference>
<keyword evidence="2" id="KW-0540">Nuclease</keyword>
<gene>
    <name evidence="2" type="ORF">phi9183_ORF102</name>
</gene>
<dbReference type="CDD" id="cd00085">
    <property type="entry name" value="HNHc"/>
    <property type="match status" value="1"/>
</dbReference>
<keyword evidence="2" id="KW-0255">Endonuclease</keyword>
<sequence>MTTRKYVCKYCGKIAGPDHKCPGMEKNREIRNAKRRQYYQKNKETLAPLMSKKWQRFRLRIIDRDDHMCQRCYIKYGIINGDELQVHHIKSRIHFPHLMYDYNNTITLCKTCNVQLGIDDKLDFEWQVPSLKEEDEFKL</sequence>
<dbReference type="Proteomes" id="UP000516647">
    <property type="component" value="Segment"/>
</dbReference>